<name>A0A4Q9Q6C9_9APHY</name>
<dbReference type="Proteomes" id="UP000292082">
    <property type="component" value="Unassembled WGS sequence"/>
</dbReference>
<protein>
    <submittedName>
        <fullName evidence="1">Uncharacterized protein</fullName>
    </submittedName>
</protein>
<keyword evidence="2" id="KW-1185">Reference proteome</keyword>
<proteinExistence type="predicted"/>
<dbReference type="AlphaFoldDB" id="A0A4Q9Q6C9"/>
<gene>
    <name evidence="1" type="ORF">BD310DRAFT_917370</name>
</gene>
<dbReference type="EMBL" id="ML145091">
    <property type="protein sequence ID" value="TBU62899.1"/>
    <property type="molecule type" value="Genomic_DNA"/>
</dbReference>
<accession>A0A4Q9Q6C9</accession>
<sequence length="53" mass="5943">MRRTGKPRRTLPCHVYAGWSAFGRPCSISSCGDWSGFADFCQADHLSDPIRKI</sequence>
<reference evidence="1 2" key="1">
    <citation type="submission" date="2019-01" db="EMBL/GenBank/DDBJ databases">
        <title>Draft genome sequences of three monokaryotic isolates of the white-rot basidiomycete fungus Dichomitus squalens.</title>
        <authorList>
            <consortium name="DOE Joint Genome Institute"/>
            <person name="Lopez S.C."/>
            <person name="Andreopoulos B."/>
            <person name="Pangilinan J."/>
            <person name="Lipzen A."/>
            <person name="Riley R."/>
            <person name="Ahrendt S."/>
            <person name="Ng V."/>
            <person name="Barry K."/>
            <person name="Daum C."/>
            <person name="Grigoriev I.V."/>
            <person name="Hilden K.S."/>
            <person name="Makela M.R."/>
            <person name="de Vries R.P."/>
        </authorList>
    </citation>
    <scope>NUCLEOTIDE SEQUENCE [LARGE SCALE GENOMIC DNA]</scope>
    <source>
        <strain evidence="1 2">CBS 464.89</strain>
    </source>
</reference>
<evidence type="ECO:0000313" key="2">
    <source>
        <dbReference type="Proteomes" id="UP000292082"/>
    </source>
</evidence>
<evidence type="ECO:0000313" key="1">
    <source>
        <dbReference type="EMBL" id="TBU62899.1"/>
    </source>
</evidence>
<organism evidence="1 2">
    <name type="scientific">Dichomitus squalens</name>
    <dbReference type="NCBI Taxonomy" id="114155"/>
    <lineage>
        <taxon>Eukaryota</taxon>
        <taxon>Fungi</taxon>
        <taxon>Dikarya</taxon>
        <taxon>Basidiomycota</taxon>
        <taxon>Agaricomycotina</taxon>
        <taxon>Agaricomycetes</taxon>
        <taxon>Polyporales</taxon>
        <taxon>Polyporaceae</taxon>
        <taxon>Dichomitus</taxon>
    </lineage>
</organism>